<sequence>MAPLIYFGNTPYRSGISTADADDPASWLDTGVFDPNAKSEKEARKMMMLKKLEKKKRATIVHSEHRTASLRLLKTDKEEHDRLVHNELHTTQEIRTAASHHTHGHKMLAELMLNDPTLNELSGGHQLKHNLSPAPSPVKKKQSRPYTPNEAIGIPTSNYQSDRWVTSVSIKPAHKKNSTVRLGFSGHSPEAKKGRTELKRCEAIDSYDTKRLLGTPVIVPEGVLKEQRASALFRSIGEFPHRDRVPLSEKISVGKELSRKPDTLKTTRAGGFTWLATNPDMPYKPNNVLDSSYIKSELAWLKSSAFIKGNDKRPRTKGLISSELSKMTRPTILDFVPLVNRKEYRDNILGGGVPSNKMKEGNPNSVRNRSIQLSRFRELDRGDLDTIHSGDGDSVTGSLQSLSQEVEGRRMANIEVKAPGGGTFETAERPITITKRLRENILRSRGVVATIDL</sequence>
<evidence type="ECO:0000256" key="1">
    <source>
        <dbReference type="SAM" id="MobiDB-lite"/>
    </source>
</evidence>
<proteinExistence type="predicted"/>
<comment type="caution">
    <text evidence="2">The sequence shown here is derived from an EMBL/GenBank/DDBJ whole genome shotgun (WGS) entry which is preliminary data.</text>
</comment>
<dbReference type="AlphaFoldDB" id="A0A9W7B1H6"/>
<organism evidence="2 3">
    <name type="scientific">Triparma laevis f. inornata</name>
    <dbReference type="NCBI Taxonomy" id="1714386"/>
    <lineage>
        <taxon>Eukaryota</taxon>
        <taxon>Sar</taxon>
        <taxon>Stramenopiles</taxon>
        <taxon>Ochrophyta</taxon>
        <taxon>Bolidophyceae</taxon>
        <taxon>Parmales</taxon>
        <taxon>Triparmaceae</taxon>
        <taxon>Triparma</taxon>
    </lineage>
</organism>
<name>A0A9W7B1H6_9STRA</name>
<dbReference type="EMBL" id="BLQM01000309">
    <property type="protein sequence ID" value="GMH82124.1"/>
    <property type="molecule type" value="Genomic_DNA"/>
</dbReference>
<protein>
    <submittedName>
        <fullName evidence="2">Uncharacterized protein</fullName>
    </submittedName>
</protein>
<reference evidence="3" key="1">
    <citation type="journal article" date="2023" name="Commun. Biol.">
        <title>Genome analysis of Parmales, the sister group of diatoms, reveals the evolutionary specialization of diatoms from phago-mixotrophs to photoautotrophs.</title>
        <authorList>
            <person name="Ban H."/>
            <person name="Sato S."/>
            <person name="Yoshikawa S."/>
            <person name="Yamada K."/>
            <person name="Nakamura Y."/>
            <person name="Ichinomiya M."/>
            <person name="Sato N."/>
            <person name="Blanc-Mathieu R."/>
            <person name="Endo H."/>
            <person name="Kuwata A."/>
            <person name="Ogata H."/>
        </authorList>
    </citation>
    <scope>NUCLEOTIDE SEQUENCE [LARGE SCALE GENOMIC DNA]</scope>
</reference>
<evidence type="ECO:0000313" key="2">
    <source>
        <dbReference type="EMBL" id="GMH82124.1"/>
    </source>
</evidence>
<gene>
    <name evidence="2" type="ORF">TL16_g09153</name>
</gene>
<evidence type="ECO:0000313" key="3">
    <source>
        <dbReference type="Proteomes" id="UP001162640"/>
    </source>
</evidence>
<dbReference type="Proteomes" id="UP001162640">
    <property type="component" value="Unassembled WGS sequence"/>
</dbReference>
<feature type="region of interest" description="Disordered" evidence="1">
    <location>
        <begin position="131"/>
        <end position="154"/>
    </location>
</feature>
<accession>A0A9W7B1H6</accession>